<keyword evidence="1" id="KW-0808">Transferase</keyword>
<evidence type="ECO:0008006" key="6">
    <source>
        <dbReference type="Google" id="ProtNLM"/>
    </source>
</evidence>
<protein>
    <recommendedName>
        <fullName evidence="6">Beta-1,6-galactofuranosyltransferase</fullName>
    </recommendedName>
</protein>
<proteinExistence type="predicted"/>
<name>A0A192H2K7_9LACO</name>
<dbReference type="Pfam" id="PF26337">
    <property type="entry name" value="Gtf3_C"/>
    <property type="match status" value="1"/>
</dbReference>
<feature type="domain" description="Glucosyltransferase 3-like C-terminal" evidence="3">
    <location>
        <begin position="159"/>
        <end position="321"/>
    </location>
</feature>
<dbReference type="STRING" id="375175.AYR53_06880"/>
<dbReference type="InterPro" id="IPR058591">
    <property type="entry name" value="Gtf3_N"/>
</dbReference>
<evidence type="ECO:0000313" key="4">
    <source>
        <dbReference type="EMBL" id="ANK62513.1"/>
    </source>
</evidence>
<feature type="domain" description="Glucosyltransferase 3-like N-terminal" evidence="2">
    <location>
        <begin position="2"/>
        <end position="140"/>
    </location>
</feature>
<evidence type="ECO:0000313" key="5">
    <source>
        <dbReference type="Proteomes" id="UP000078582"/>
    </source>
</evidence>
<dbReference type="AlphaFoldDB" id="A0A192H2K7"/>
<dbReference type="EMBL" id="CP014873">
    <property type="protein sequence ID" value="ANK62513.1"/>
    <property type="molecule type" value="Genomic_DNA"/>
</dbReference>
<dbReference type="Gene3D" id="3.40.50.2000">
    <property type="entry name" value="Glycogen Phosphorylase B"/>
    <property type="match status" value="2"/>
</dbReference>
<dbReference type="PIRSF" id="PIRSF007023">
    <property type="entry name" value="UDP-Galf_transf"/>
    <property type="match status" value="1"/>
</dbReference>
<evidence type="ECO:0000259" key="3">
    <source>
        <dbReference type="Pfam" id="PF26337"/>
    </source>
</evidence>
<dbReference type="Pfam" id="PF26334">
    <property type="entry name" value="Gtf3_N"/>
    <property type="match status" value="1"/>
</dbReference>
<dbReference type="Proteomes" id="UP000078582">
    <property type="component" value="Chromosome"/>
</dbReference>
<sequence>MSKAKEDVTFFLKQEQYLKISLNIFRHRYEKIFTKHIINSKFKDVKRNDVLVVQYPTYLGAYFENNLNQILQSRGVKIIGLIHDLDTLRYPLADATQQSIKFRNEIDRLNKYNIVIASNDVMKDFLIANGLTAEVITLGIFDYRHNIDLKSYPKKSNVLNFAGNLNKSQFLYSFSENIETKLKLFGNYDHTRKLPVHADYQGVFKPEELIKELNQGYGLVWDGLSAHRIEGPFGDYLRYNNPHKTSLYLSSGLPVVIWKEAALADFIKENHVGILIASLDDVDKELGKVSDAEYQIMAKNSYNIALKLKKGFYIKSAVKDAVHLLEN</sequence>
<evidence type="ECO:0000259" key="2">
    <source>
        <dbReference type="Pfam" id="PF26334"/>
    </source>
</evidence>
<organism evidence="4 5">
    <name type="scientific">Loigolactobacillus backii</name>
    <dbReference type="NCBI Taxonomy" id="375175"/>
    <lineage>
        <taxon>Bacteria</taxon>
        <taxon>Bacillati</taxon>
        <taxon>Bacillota</taxon>
        <taxon>Bacilli</taxon>
        <taxon>Lactobacillales</taxon>
        <taxon>Lactobacillaceae</taxon>
        <taxon>Loigolactobacillus</taxon>
    </lineage>
</organism>
<evidence type="ECO:0000256" key="1">
    <source>
        <dbReference type="ARBA" id="ARBA00022679"/>
    </source>
</evidence>
<accession>A0A192H2K7</accession>
<gene>
    <name evidence="4" type="ORF">AYR53_06880</name>
</gene>
<reference evidence="4 5" key="1">
    <citation type="submission" date="2016-03" db="EMBL/GenBank/DDBJ databases">
        <title>Pediococcus and Lactobacillus from brewery environment - whole genome sequencing and assembly.</title>
        <authorList>
            <person name="Behr J."/>
            <person name="Geissler A.J."/>
            <person name="Vogel R.F."/>
        </authorList>
    </citation>
    <scope>NUCLEOTIDE SEQUENCE [LARGE SCALE GENOMIC DNA]</scope>
    <source>
        <strain evidence="4 5">TMW 1.1989</strain>
    </source>
</reference>
<dbReference type="InterPro" id="IPR058592">
    <property type="entry name" value="Gtf3_C"/>
</dbReference>
<keyword evidence="5" id="KW-1185">Reference proteome</keyword>